<keyword evidence="8" id="KW-1185">Reference proteome</keyword>
<feature type="transmembrane region" description="Helical" evidence="5">
    <location>
        <begin position="387"/>
        <end position="405"/>
    </location>
</feature>
<dbReference type="InterPro" id="IPR036259">
    <property type="entry name" value="MFS_trans_sf"/>
</dbReference>
<dbReference type="PANTHER" id="PTHR23502">
    <property type="entry name" value="MAJOR FACILITATOR SUPERFAMILY"/>
    <property type="match status" value="1"/>
</dbReference>
<gene>
    <name evidence="7" type="ORF">AZE42_12569</name>
</gene>
<evidence type="ECO:0000313" key="8">
    <source>
        <dbReference type="Proteomes" id="UP000183567"/>
    </source>
</evidence>
<feature type="transmembrane region" description="Helical" evidence="5">
    <location>
        <begin position="168"/>
        <end position="188"/>
    </location>
</feature>
<feature type="transmembrane region" description="Helical" evidence="5">
    <location>
        <begin position="314"/>
        <end position="333"/>
    </location>
</feature>
<evidence type="ECO:0000256" key="4">
    <source>
        <dbReference type="ARBA" id="ARBA00023136"/>
    </source>
</evidence>
<proteinExistence type="predicted"/>
<dbReference type="PROSITE" id="PS50850">
    <property type="entry name" value="MFS"/>
    <property type="match status" value="1"/>
</dbReference>
<keyword evidence="4 5" id="KW-0472">Membrane</keyword>
<feature type="transmembrane region" description="Helical" evidence="5">
    <location>
        <begin position="74"/>
        <end position="94"/>
    </location>
</feature>
<dbReference type="STRING" id="180088.A0A1J8QK50"/>
<dbReference type="Proteomes" id="UP000183567">
    <property type="component" value="Unassembled WGS sequence"/>
</dbReference>
<dbReference type="InterPro" id="IPR011701">
    <property type="entry name" value="MFS"/>
</dbReference>
<evidence type="ECO:0000313" key="7">
    <source>
        <dbReference type="EMBL" id="OJA21031.1"/>
    </source>
</evidence>
<evidence type="ECO:0000259" key="6">
    <source>
        <dbReference type="PROSITE" id="PS50850"/>
    </source>
</evidence>
<dbReference type="EMBL" id="LVVM01000304">
    <property type="protein sequence ID" value="OJA21031.1"/>
    <property type="molecule type" value="Genomic_DNA"/>
</dbReference>
<reference evidence="7 8" key="1">
    <citation type="submission" date="2016-03" db="EMBL/GenBank/DDBJ databases">
        <title>Comparative genomics of the ectomycorrhizal sister species Rhizopogon vinicolor and Rhizopogon vesiculosus (Basidiomycota: Boletales) reveals a divergence of the mating type B locus.</title>
        <authorList>
            <person name="Mujic A.B."/>
            <person name="Kuo A."/>
            <person name="Tritt A."/>
            <person name="Lipzen A."/>
            <person name="Chen C."/>
            <person name="Johnson J."/>
            <person name="Sharma A."/>
            <person name="Barry K."/>
            <person name="Grigoriev I.V."/>
            <person name="Spatafora J.W."/>
        </authorList>
    </citation>
    <scope>NUCLEOTIDE SEQUENCE [LARGE SCALE GENOMIC DNA]</scope>
    <source>
        <strain evidence="7 8">AM-OR11-056</strain>
    </source>
</reference>
<name>A0A1J8QK50_9AGAM</name>
<comment type="caution">
    <text evidence="7">The sequence shown here is derived from an EMBL/GenBank/DDBJ whole genome shotgun (WGS) entry which is preliminary data.</text>
</comment>
<dbReference type="GO" id="GO:0022857">
    <property type="term" value="F:transmembrane transporter activity"/>
    <property type="evidence" value="ECO:0007669"/>
    <property type="project" value="InterPro"/>
</dbReference>
<dbReference type="PANTHER" id="PTHR23502:SF134">
    <property type="entry name" value="MAJOR FACILITATOR SUPERFAMILY (MFS) PROFILE DOMAIN-CONTAINING PROTEIN-RELATED"/>
    <property type="match status" value="1"/>
</dbReference>
<dbReference type="InterPro" id="IPR020846">
    <property type="entry name" value="MFS_dom"/>
</dbReference>
<organism evidence="7 8">
    <name type="scientific">Rhizopogon vesiculosus</name>
    <dbReference type="NCBI Taxonomy" id="180088"/>
    <lineage>
        <taxon>Eukaryota</taxon>
        <taxon>Fungi</taxon>
        <taxon>Dikarya</taxon>
        <taxon>Basidiomycota</taxon>
        <taxon>Agaricomycotina</taxon>
        <taxon>Agaricomycetes</taxon>
        <taxon>Agaricomycetidae</taxon>
        <taxon>Boletales</taxon>
        <taxon>Suillineae</taxon>
        <taxon>Rhizopogonaceae</taxon>
        <taxon>Rhizopogon</taxon>
    </lineage>
</organism>
<dbReference type="GO" id="GO:0005886">
    <property type="term" value="C:plasma membrane"/>
    <property type="evidence" value="ECO:0007669"/>
    <property type="project" value="TreeGrafter"/>
</dbReference>
<comment type="subcellular location">
    <subcellularLocation>
        <location evidence="1">Membrane</location>
        <topology evidence="1">Multi-pass membrane protein</topology>
    </subcellularLocation>
</comment>
<evidence type="ECO:0000256" key="1">
    <source>
        <dbReference type="ARBA" id="ARBA00004141"/>
    </source>
</evidence>
<feature type="transmembrane region" description="Helical" evidence="5">
    <location>
        <begin position="106"/>
        <end position="124"/>
    </location>
</feature>
<dbReference type="Pfam" id="PF07690">
    <property type="entry name" value="MFS_1"/>
    <property type="match status" value="1"/>
</dbReference>
<dbReference type="SUPFAM" id="SSF103473">
    <property type="entry name" value="MFS general substrate transporter"/>
    <property type="match status" value="1"/>
</dbReference>
<feature type="transmembrane region" description="Helical" evidence="5">
    <location>
        <begin position="339"/>
        <end position="366"/>
    </location>
</feature>
<dbReference type="Gene3D" id="1.20.1250.20">
    <property type="entry name" value="MFS general substrate transporter like domains"/>
    <property type="match status" value="1"/>
</dbReference>
<feature type="transmembrane region" description="Helical" evidence="5">
    <location>
        <begin position="45"/>
        <end position="62"/>
    </location>
</feature>
<dbReference type="AlphaFoldDB" id="A0A1J8QK50"/>
<keyword evidence="2 5" id="KW-0812">Transmembrane</keyword>
<evidence type="ECO:0000256" key="2">
    <source>
        <dbReference type="ARBA" id="ARBA00022692"/>
    </source>
</evidence>
<accession>A0A1J8QK50</accession>
<sequence length="470" mass="51796">MDGTHKHIIIPSSATNIPQEQEFVLVKFEEGDPRDPINFSYTRKWAITLTCCAAASSYSISYDSMIQDLHCTEFQASLGLGLYAIGFGVIPLICSSFSEECGRRPVYIVSSILFCLAEVMNALAPNIEIVIVSRALQGSFGAIGAALVGGSIADIWEPRERGLPMSLFAFETMLSFGLGSAIGGQIAASPRLGWRFAAAYILNVLLVLKETRSSIILARIAKDMRKATGDPRYRSSSEIDKPSLLSMIKTTCTRPLYLLLTEPIVQSFSLWSGLTWGVVYCLFDVGAVIGFAANRYQEVLYRKHFPRKRQEARLYMACVAAIILPVSMFIYTWTTSPKIHWIVPVIGLTAFMSGVLIIFQLAYLYLADCYGPYASSAQAGQSLARNTMALILPLSTTQMVASMGFRWAMTTWALVAVVLAPVPWVLYFFGPKIRSRSRVSRKILEAELRQLDGKNTGVFSSTADSIPKAQ</sequence>
<feature type="transmembrane region" description="Helical" evidence="5">
    <location>
        <begin position="136"/>
        <end position="156"/>
    </location>
</feature>
<feature type="transmembrane region" description="Helical" evidence="5">
    <location>
        <begin position="268"/>
        <end position="293"/>
    </location>
</feature>
<feature type="domain" description="Major facilitator superfamily (MFS) profile" evidence="6">
    <location>
        <begin position="1"/>
        <end position="470"/>
    </location>
</feature>
<evidence type="ECO:0000256" key="5">
    <source>
        <dbReference type="SAM" id="Phobius"/>
    </source>
</evidence>
<protein>
    <recommendedName>
        <fullName evidence="6">Major facilitator superfamily (MFS) profile domain-containing protein</fullName>
    </recommendedName>
</protein>
<dbReference type="OrthoDB" id="5376138at2759"/>
<feature type="transmembrane region" description="Helical" evidence="5">
    <location>
        <begin position="411"/>
        <end position="430"/>
    </location>
</feature>
<evidence type="ECO:0000256" key="3">
    <source>
        <dbReference type="ARBA" id="ARBA00022989"/>
    </source>
</evidence>
<keyword evidence="3 5" id="KW-1133">Transmembrane helix</keyword>